<dbReference type="Pfam" id="PF00512">
    <property type="entry name" value="HisKA"/>
    <property type="match status" value="1"/>
</dbReference>
<reference evidence="14 15" key="1">
    <citation type="submission" date="2016-10" db="EMBL/GenBank/DDBJ databases">
        <authorList>
            <person name="de Groot N.N."/>
        </authorList>
    </citation>
    <scope>NUCLEOTIDE SEQUENCE [LARGE SCALE GENOMIC DNA]</scope>
    <source>
        <strain evidence="14 15">CGMCC 1.10959</strain>
    </source>
</reference>
<evidence type="ECO:0000313" key="14">
    <source>
        <dbReference type="EMBL" id="SFU19216.1"/>
    </source>
</evidence>
<keyword evidence="8 11" id="KW-1133">Transmembrane helix</keyword>
<evidence type="ECO:0000256" key="1">
    <source>
        <dbReference type="ARBA" id="ARBA00000085"/>
    </source>
</evidence>
<evidence type="ECO:0000256" key="9">
    <source>
        <dbReference type="ARBA" id="ARBA00023012"/>
    </source>
</evidence>
<evidence type="ECO:0000256" key="8">
    <source>
        <dbReference type="ARBA" id="ARBA00022989"/>
    </source>
</evidence>
<evidence type="ECO:0000256" key="3">
    <source>
        <dbReference type="ARBA" id="ARBA00012438"/>
    </source>
</evidence>
<keyword evidence="6 11" id="KW-0812">Transmembrane</keyword>
<accession>A0A1I7E5K7</accession>
<dbReference type="InterPro" id="IPR050428">
    <property type="entry name" value="TCS_sensor_his_kinase"/>
</dbReference>
<dbReference type="PANTHER" id="PTHR45436:SF1">
    <property type="entry name" value="SENSOR PROTEIN QSEC"/>
    <property type="match status" value="1"/>
</dbReference>
<keyword evidence="5" id="KW-0808">Transferase</keyword>
<evidence type="ECO:0000259" key="12">
    <source>
        <dbReference type="PROSITE" id="PS50109"/>
    </source>
</evidence>
<dbReference type="SUPFAM" id="SSF47384">
    <property type="entry name" value="Homodimeric domain of signal transducing histidine kinase"/>
    <property type="match status" value="1"/>
</dbReference>
<dbReference type="SMART" id="SM00388">
    <property type="entry name" value="HisKA"/>
    <property type="match status" value="1"/>
</dbReference>
<sequence length="462" mass="49669">MTEAIATQRSLLSRVMIAVFAVLTIGGIIVALASWSYGRAAARQAYDRLLVGAAQDIAESINVIDGAPLADLPVSAFALLGLASNDRITYAVRGPSGNLLTGHNTARIPEGRHRPGSDTFFYDERMQGEPARFVAVVRRFAERNFSGNVSVIVGQTLQARNAMAFDLASRAMTAAAFAGVALILIAFLVVRSAMRPLGRIADELSARDPYDLTPMETNVPAEVGVMLVALNRFMLRLERQVDSMRHLISDTAHQLRTPVAAIRAQAELALEQEPPERQAQRLQHLLRRTRSLGDLLDQILSRALVIHRTDNAPPVPVDLRDIALAVVEERDHELIAPGIEVELVIGPDPVVVMADEISLGEAAKNLLVNAMRHGKPPIRIGVSLDGITASLWVEDAGTGPSSDVLSRLGKRFERSVVSGGTGLGLSIAQSVAEAFAGRLHFDRTSRGFCAAIELPVSGESAT</sequence>
<organism evidence="14 15">
    <name type="scientific">Sedimentitalea nanhaiensis</name>
    <dbReference type="NCBI Taxonomy" id="999627"/>
    <lineage>
        <taxon>Bacteria</taxon>
        <taxon>Pseudomonadati</taxon>
        <taxon>Pseudomonadota</taxon>
        <taxon>Alphaproteobacteria</taxon>
        <taxon>Rhodobacterales</taxon>
        <taxon>Paracoccaceae</taxon>
        <taxon>Sedimentitalea</taxon>
    </lineage>
</organism>
<evidence type="ECO:0000256" key="11">
    <source>
        <dbReference type="SAM" id="Phobius"/>
    </source>
</evidence>
<dbReference type="AlphaFoldDB" id="A0A1I7E5K7"/>
<feature type="transmembrane region" description="Helical" evidence="11">
    <location>
        <begin position="171"/>
        <end position="190"/>
    </location>
</feature>
<keyword evidence="15" id="KW-1185">Reference proteome</keyword>
<evidence type="ECO:0000256" key="2">
    <source>
        <dbReference type="ARBA" id="ARBA00004370"/>
    </source>
</evidence>
<evidence type="ECO:0000256" key="10">
    <source>
        <dbReference type="ARBA" id="ARBA00023136"/>
    </source>
</evidence>
<dbReference type="InterPro" id="IPR013727">
    <property type="entry name" value="2CSK_N"/>
</dbReference>
<dbReference type="PROSITE" id="PS50885">
    <property type="entry name" value="HAMP"/>
    <property type="match status" value="1"/>
</dbReference>
<dbReference type="CDD" id="cd00082">
    <property type="entry name" value="HisKA"/>
    <property type="match status" value="1"/>
</dbReference>
<dbReference type="InterPro" id="IPR036890">
    <property type="entry name" value="HATPase_C_sf"/>
</dbReference>
<dbReference type="EC" id="2.7.13.3" evidence="3"/>
<dbReference type="InterPro" id="IPR003594">
    <property type="entry name" value="HATPase_dom"/>
</dbReference>
<gene>
    <name evidence="14" type="ORF">SAMN05216236_14520</name>
</gene>
<dbReference type="GO" id="GO:0005886">
    <property type="term" value="C:plasma membrane"/>
    <property type="evidence" value="ECO:0007669"/>
    <property type="project" value="TreeGrafter"/>
</dbReference>
<dbReference type="InterPro" id="IPR005467">
    <property type="entry name" value="His_kinase_dom"/>
</dbReference>
<comment type="catalytic activity">
    <reaction evidence="1">
        <text>ATP + protein L-histidine = ADP + protein N-phospho-L-histidine.</text>
        <dbReference type="EC" id="2.7.13.3"/>
    </reaction>
</comment>
<dbReference type="Proteomes" id="UP000182466">
    <property type="component" value="Unassembled WGS sequence"/>
</dbReference>
<dbReference type="Gene3D" id="3.30.565.10">
    <property type="entry name" value="Histidine kinase-like ATPase, C-terminal domain"/>
    <property type="match status" value="1"/>
</dbReference>
<dbReference type="RefSeq" id="WP_027263844.1">
    <property type="nucleotide sequence ID" value="NZ_FPAW01000045.1"/>
</dbReference>
<keyword evidence="10 11" id="KW-0472">Membrane</keyword>
<feature type="domain" description="Histidine kinase" evidence="12">
    <location>
        <begin position="250"/>
        <end position="458"/>
    </location>
</feature>
<dbReference type="Pfam" id="PF02518">
    <property type="entry name" value="HATPase_c"/>
    <property type="match status" value="1"/>
</dbReference>
<proteinExistence type="predicted"/>
<keyword evidence="9" id="KW-0902">Two-component regulatory system</keyword>
<dbReference type="GO" id="GO:0000155">
    <property type="term" value="F:phosphorelay sensor kinase activity"/>
    <property type="evidence" value="ECO:0007669"/>
    <property type="project" value="InterPro"/>
</dbReference>
<evidence type="ECO:0000259" key="13">
    <source>
        <dbReference type="PROSITE" id="PS50885"/>
    </source>
</evidence>
<dbReference type="PROSITE" id="PS50109">
    <property type="entry name" value="HIS_KIN"/>
    <property type="match status" value="1"/>
</dbReference>
<dbReference type="Pfam" id="PF08521">
    <property type="entry name" value="2CSK_N"/>
    <property type="match status" value="1"/>
</dbReference>
<dbReference type="eggNOG" id="COG2205">
    <property type="taxonomic scope" value="Bacteria"/>
</dbReference>
<dbReference type="InterPro" id="IPR003661">
    <property type="entry name" value="HisK_dim/P_dom"/>
</dbReference>
<name>A0A1I7E5K7_9RHOB</name>
<evidence type="ECO:0000256" key="7">
    <source>
        <dbReference type="ARBA" id="ARBA00022777"/>
    </source>
</evidence>
<protein>
    <recommendedName>
        <fullName evidence="3">histidine kinase</fullName>
        <ecNumber evidence="3">2.7.13.3</ecNumber>
    </recommendedName>
</protein>
<dbReference type="SMART" id="SM00387">
    <property type="entry name" value="HATPase_c"/>
    <property type="match status" value="1"/>
</dbReference>
<dbReference type="InterPro" id="IPR036097">
    <property type="entry name" value="HisK_dim/P_sf"/>
</dbReference>
<dbReference type="PANTHER" id="PTHR45436">
    <property type="entry name" value="SENSOR HISTIDINE KINASE YKOH"/>
    <property type="match status" value="1"/>
</dbReference>
<evidence type="ECO:0000256" key="4">
    <source>
        <dbReference type="ARBA" id="ARBA00022553"/>
    </source>
</evidence>
<evidence type="ECO:0000256" key="6">
    <source>
        <dbReference type="ARBA" id="ARBA00022692"/>
    </source>
</evidence>
<comment type="subcellular location">
    <subcellularLocation>
        <location evidence="2">Membrane</location>
    </subcellularLocation>
</comment>
<feature type="domain" description="HAMP" evidence="13">
    <location>
        <begin position="191"/>
        <end position="242"/>
    </location>
</feature>
<keyword evidence="7 14" id="KW-0418">Kinase</keyword>
<dbReference type="InterPro" id="IPR004358">
    <property type="entry name" value="Sig_transdc_His_kin-like_C"/>
</dbReference>
<dbReference type="STRING" id="999627.SAMN05216236_14520"/>
<dbReference type="PRINTS" id="PR00344">
    <property type="entry name" value="BCTRLSENSOR"/>
</dbReference>
<feature type="transmembrane region" description="Helical" evidence="11">
    <location>
        <begin position="12"/>
        <end position="37"/>
    </location>
</feature>
<keyword evidence="4" id="KW-0597">Phosphoprotein</keyword>
<evidence type="ECO:0000256" key="5">
    <source>
        <dbReference type="ARBA" id="ARBA00022679"/>
    </source>
</evidence>
<dbReference type="SUPFAM" id="SSF55874">
    <property type="entry name" value="ATPase domain of HSP90 chaperone/DNA topoisomerase II/histidine kinase"/>
    <property type="match status" value="1"/>
</dbReference>
<evidence type="ECO:0000313" key="15">
    <source>
        <dbReference type="Proteomes" id="UP000182466"/>
    </source>
</evidence>
<dbReference type="EMBL" id="FPAW01000045">
    <property type="protein sequence ID" value="SFU19216.1"/>
    <property type="molecule type" value="Genomic_DNA"/>
</dbReference>
<dbReference type="InterPro" id="IPR003660">
    <property type="entry name" value="HAMP_dom"/>
</dbReference>
<dbReference type="Gene3D" id="1.10.287.130">
    <property type="match status" value="1"/>
</dbReference>
<dbReference type="OrthoDB" id="913606at2"/>